<feature type="transmembrane region" description="Helical" evidence="8">
    <location>
        <begin position="164"/>
        <end position="189"/>
    </location>
</feature>
<evidence type="ECO:0000256" key="2">
    <source>
        <dbReference type="ARBA" id="ARBA00022448"/>
    </source>
</evidence>
<dbReference type="PRINTS" id="PR00762">
    <property type="entry name" value="CLCHANNEL"/>
</dbReference>
<proteinExistence type="predicted"/>
<sequence>MTKEKLKGKSAVVKNLHRKSVFRYALIGQGIIIGVTTGLIIALFRWLLIFADGCRNRLVAYANTGVGPALIAALVMLLLGLVIGWILRKEPESTGSGIPQVEAELLGKKDMNWLSVMVSKILGCALSIGGGLALGREGPSIQIGAMVGKGFARTNKRVLTEERYLMSCGAGAGLSAAFGAPLAGTIFCLEELYRNFSSEVLLSTMAAAASSDFVAAYIIGMETVFGFRIEYRLPLKYYWFAMILGVVLGLFGSLYNRTIDRMQDFFDRVGTAANALAKKWPGRRRLNPKTGKMDYKGNIAPFAKLAVGLTMAYICFFAYPITLGSGNGLVNRIAEGDFALKALLILLAVKFVFSTASFGTTAPGGIFLPLLVLGAVTGGVYSRLLENLLGIDGKYIAAFVVLAMAGYFAAIVHAPVTGVVLITEMTGDFRSLLGLVMVSLIAFVISERLGTEPIYTQLMNRSSGKRYNVPKQRKSIIDDIVYPGSIMDGKRIMDMGLPLGALIVSVIREEQEFIPDGHTILRGGDVIEVLLREEDLAEVEHIIEEECKKVRL</sequence>
<dbReference type="SUPFAM" id="SSF116726">
    <property type="entry name" value="TrkA C-terminal domain-like"/>
    <property type="match status" value="1"/>
</dbReference>
<dbReference type="GO" id="GO:0005247">
    <property type="term" value="F:voltage-gated chloride channel activity"/>
    <property type="evidence" value="ECO:0007669"/>
    <property type="project" value="TreeGrafter"/>
</dbReference>
<feature type="transmembrane region" description="Helical" evidence="8">
    <location>
        <begin position="21"/>
        <end position="48"/>
    </location>
</feature>
<reference evidence="10 11" key="1">
    <citation type="submission" date="2019-08" db="EMBL/GenBank/DDBJ databases">
        <title>In-depth cultivation of the pig gut microbiome towards novel bacterial diversity and tailored functional studies.</title>
        <authorList>
            <person name="Wylensek D."/>
            <person name="Hitch T.C.A."/>
            <person name="Clavel T."/>
        </authorList>
    </citation>
    <scope>NUCLEOTIDE SEQUENCE [LARGE SCALE GENOMIC DNA]</scope>
    <source>
        <strain evidence="10 11">WCA-MUC-591-APC-4B</strain>
    </source>
</reference>
<dbReference type="EMBL" id="VUNA01000019">
    <property type="protein sequence ID" value="MST71298.1"/>
    <property type="molecule type" value="Genomic_DNA"/>
</dbReference>
<feature type="transmembrane region" description="Helical" evidence="8">
    <location>
        <begin position="201"/>
        <end position="225"/>
    </location>
</feature>
<dbReference type="Proteomes" id="UP000469424">
    <property type="component" value="Unassembled WGS sequence"/>
</dbReference>
<evidence type="ECO:0000256" key="5">
    <source>
        <dbReference type="ARBA" id="ARBA00023065"/>
    </source>
</evidence>
<keyword evidence="11" id="KW-1185">Reference proteome</keyword>
<evidence type="ECO:0000313" key="10">
    <source>
        <dbReference type="EMBL" id="MST71298.1"/>
    </source>
</evidence>
<gene>
    <name evidence="10" type="ORF">FYJ65_08270</name>
</gene>
<evidence type="ECO:0000256" key="3">
    <source>
        <dbReference type="ARBA" id="ARBA00022692"/>
    </source>
</evidence>
<dbReference type="PANTHER" id="PTHR45711:SF6">
    <property type="entry name" value="CHLORIDE CHANNEL PROTEIN"/>
    <property type="match status" value="1"/>
</dbReference>
<name>A0A6N7XJA6_9FIRM</name>
<keyword evidence="7" id="KW-0868">Chloride</keyword>
<dbReference type="GO" id="GO:0006813">
    <property type="term" value="P:potassium ion transport"/>
    <property type="evidence" value="ECO:0007669"/>
    <property type="project" value="InterPro"/>
</dbReference>
<keyword evidence="4 8" id="KW-1133">Transmembrane helix</keyword>
<dbReference type="GO" id="GO:0005886">
    <property type="term" value="C:plasma membrane"/>
    <property type="evidence" value="ECO:0007669"/>
    <property type="project" value="TreeGrafter"/>
</dbReference>
<dbReference type="SUPFAM" id="SSF81340">
    <property type="entry name" value="Clc chloride channel"/>
    <property type="match status" value="1"/>
</dbReference>
<evidence type="ECO:0000259" key="9">
    <source>
        <dbReference type="PROSITE" id="PS51202"/>
    </source>
</evidence>
<dbReference type="GO" id="GO:0008324">
    <property type="term" value="F:monoatomic cation transmembrane transporter activity"/>
    <property type="evidence" value="ECO:0007669"/>
    <property type="project" value="InterPro"/>
</dbReference>
<feature type="transmembrane region" description="Helical" evidence="8">
    <location>
        <begin position="237"/>
        <end position="255"/>
    </location>
</feature>
<keyword evidence="2" id="KW-0813">Transport</keyword>
<dbReference type="InterPro" id="IPR006037">
    <property type="entry name" value="RCK_C"/>
</dbReference>
<dbReference type="Gene3D" id="1.10.3080.10">
    <property type="entry name" value="Clc chloride channel"/>
    <property type="match status" value="1"/>
</dbReference>
<dbReference type="Gene3D" id="3.30.70.1450">
    <property type="entry name" value="Regulator of K+ conductance, C-terminal domain"/>
    <property type="match status" value="1"/>
</dbReference>
<feature type="transmembrane region" description="Helical" evidence="8">
    <location>
        <begin position="68"/>
        <end position="87"/>
    </location>
</feature>
<dbReference type="RefSeq" id="WP_154554863.1">
    <property type="nucleotide sequence ID" value="NZ_VUNA01000019.1"/>
</dbReference>
<comment type="subcellular location">
    <subcellularLocation>
        <location evidence="1">Membrane</location>
        <topology evidence="1">Multi-pass membrane protein</topology>
    </subcellularLocation>
</comment>
<dbReference type="InterPro" id="IPR001807">
    <property type="entry name" value="ClC"/>
</dbReference>
<feature type="transmembrane region" description="Helical" evidence="8">
    <location>
        <begin position="396"/>
        <end position="422"/>
    </location>
</feature>
<feature type="transmembrane region" description="Helical" evidence="8">
    <location>
        <begin position="366"/>
        <end position="384"/>
    </location>
</feature>
<evidence type="ECO:0000256" key="6">
    <source>
        <dbReference type="ARBA" id="ARBA00023136"/>
    </source>
</evidence>
<keyword evidence="3 8" id="KW-0812">Transmembrane</keyword>
<dbReference type="PROSITE" id="PS51202">
    <property type="entry name" value="RCK_C"/>
    <property type="match status" value="1"/>
</dbReference>
<dbReference type="CDD" id="cd01031">
    <property type="entry name" value="EriC"/>
    <property type="match status" value="1"/>
</dbReference>
<keyword evidence="5" id="KW-0406">Ion transport</keyword>
<accession>A0A6N7XJA6</accession>
<feature type="transmembrane region" description="Helical" evidence="8">
    <location>
        <begin position="429"/>
        <end position="446"/>
    </location>
</feature>
<evidence type="ECO:0000313" key="11">
    <source>
        <dbReference type="Proteomes" id="UP000469424"/>
    </source>
</evidence>
<dbReference type="InterPro" id="IPR036721">
    <property type="entry name" value="RCK_C_sf"/>
</dbReference>
<comment type="caution">
    <text evidence="10">The sequence shown here is derived from an EMBL/GenBank/DDBJ whole genome shotgun (WGS) entry which is preliminary data.</text>
</comment>
<dbReference type="Pfam" id="PF00654">
    <property type="entry name" value="Voltage_CLC"/>
    <property type="match status" value="1"/>
</dbReference>
<evidence type="ECO:0000256" key="4">
    <source>
        <dbReference type="ARBA" id="ARBA00022989"/>
    </source>
</evidence>
<protein>
    <submittedName>
        <fullName evidence="10">ClC family H(+)/Cl(-) exchange transporter</fullName>
    </submittedName>
</protein>
<dbReference type="InterPro" id="IPR014743">
    <property type="entry name" value="Cl-channel_core"/>
</dbReference>
<feature type="transmembrane region" description="Helical" evidence="8">
    <location>
        <begin position="339"/>
        <end position="359"/>
    </location>
</feature>
<dbReference type="Pfam" id="PF02080">
    <property type="entry name" value="TrkA_C"/>
    <property type="match status" value="1"/>
</dbReference>
<dbReference type="PANTHER" id="PTHR45711">
    <property type="entry name" value="CHLORIDE CHANNEL PROTEIN"/>
    <property type="match status" value="1"/>
</dbReference>
<dbReference type="AlphaFoldDB" id="A0A6N7XJA6"/>
<feature type="domain" description="RCK C-terminal" evidence="9">
    <location>
        <begin position="464"/>
        <end position="545"/>
    </location>
</feature>
<keyword evidence="6 8" id="KW-0472">Membrane</keyword>
<evidence type="ECO:0000256" key="1">
    <source>
        <dbReference type="ARBA" id="ARBA00004141"/>
    </source>
</evidence>
<organism evidence="10 11">
    <name type="scientific">Mogibacterium kristiansenii</name>
    <dbReference type="NCBI Taxonomy" id="2606708"/>
    <lineage>
        <taxon>Bacteria</taxon>
        <taxon>Bacillati</taxon>
        <taxon>Bacillota</taxon>
        <taxon>Clostridia</taxon>
        <taxon>Peptostreptococcales</taxon>
        <taxon>Anaerovoracaceae</taxon>
        <taxon>Mogibacterium</taxon>
    </lineage>
</organism>
<evidence type="ECO:0000256" key="8">
    <source>
        <dbReference type="SAM" id="Phobius"/>
    </source>
</evidence>
<evidence type="ECO:0000256" key="7">
    <source>
        <dbReference type="ARBA" id="ARBA00023214"/>
    </source>
</evidence>